<keyword evidence="5" id="KW-0812">Transmembrane</keyword>
<dbReference type="FunCoup" id="E4XYB6">
    <property type="interactions" value="19"/>
</dbReference>
<evidence type="ECO:0000313" key="19">
    <source>
        <dbReference type="EMBL" id="CBY37207.1"/>
    </source>
</evidence>
<evidence type="ECO:0000256" key="1">
    <source>
        <dbReference type="ARBA" id="ARBA00004648"/>
    </source>
</evidence>
<dbReference type="GO" id="GO:0005789">
    <property type="term" value="C:endoplasmic reticulum membrane"/>
    <property type="evidence" value="ECO:0007669"/>
    <property type="project" value="UniProtKB-SubCell"/>
</dbReference>
<keyword evidence="4" id="KW-0808">Transferase</keyword>
<dbReference type="InterPro" id="IPR011009">
    <property type="entry name" value="Kinase-like_dom_sf"/>
</dbReference>
<dbReference type="GO" id="GO:0019200">
    <property type="term" value="F:carbohydrate kinase activity"/>
    <property type="evidence" value="ECO:0007669"/>
    <property type="project" value="InterPro"/>
</dbReference>
<dbReference type="EC" id="2.7.1.183" evidence="2"/>
<dbReference type="AlphaFoldDB" id="E4XYB6"/>
<evidence type="ECO:0000256" key="8">
    <source>
        <dbReference type="ARBA" id="ARBA00022824"/>
    </source>
</evidence>
<evidence type="ECO:0000256" key="7">
    <source>
        <dbReference type="ARBA" id="ARBA00022777"/>
    </source>
</evidence>
<evidence type="ECO:0000256" key="10">
    <source>
        <dbReference type="ARBA" id="ARBA00022968"/>
    </source>
</evidence>
<evidence type="ECO:0000256" key="12">
    <source>
        <dbReference type="ARBA" id="ARBA00023136"/>
    </source>
</evidence>
<keyword evidence="20" id="KW-1185">Reference proteome</keyword>
<gene>
    <name evidence="18" type="ORF">GSOID_T00009691001</name>
    <name evidence="19" type="ORF">GSOID_T00030290001</name>
</gene>
<proteinExistence type="predicted"/>
<dbReference type="GO" id="GO:0004713">
    <property type="term" value="F:protein tyrosine kinase activity"/>
    <property type="evidence" value="ECO:0007669"/>
    <property type="project" value="InterPro"/>
</dbReference>
<keyword evidence="7" id="KW-0418">Kinase</keyword>
<evidence type="ECO:0000256" key="11">
    <source>
        <dbReference type="ARBA" id="ARBA00022989"/>
    </source>
</evidence>
<evidence type="ECO:0000259" key="17">
    <source>
        <dbReference type="PROSITE" id="PS50011"/>
    </source>
</evidence>
<dbReference type="InParanoid" id="E4XYB6"/>
<evidence type="ECO:0000256" key="5">
    <source>
        <dbReference type="ARBA" id="ARBA00022692"/>
    </source>
</evidence>
<evidence type="ECO:0000256" key="4">
    <source>
        <dbReference type="ARBA" id="ARBA00022679"/>
    </source>
</evidence>
<keyword evidence="12" id="KW-0472">Membrane</keyword>
<dbReference type="SMART" id="SM00219">
    <property type="entry name" value="TyrKc"/>
    <property type="match status" value="1"/>
</dbReference>
<dbReference type="SUPFAM" id="SSF56112">
    <property type="entry name" value="Protein kinase-like (PK-like)"/>
    <property type="match status" value="1"/>
</dbReference>
<dbReference type="EMBL" id="FN654919">
    <property type="protein sequence ID" value="CBY37207.1"/>
    <property type="molecule type" value="Genomic_DNA"/>
</dbReference>
<keyword evidence="8" id="KW-0256">Endoplasmic reticulum</keyword>
<dbReference type="Proteomes" id="UP000001307">
    <property type="component" value="Unassembled WGS sequence"/>
</dbReference>
<dbReference type="EMBL" id="FN653316">
    <property type="protein sequence ID" value="CBY14644.1"/>
    <property type="molecule type" value="Genomic_DNA"/>
</dbReference>
<dbReference type="Pfam" id="PF07714">
    <property type="entry name" value="PK_Tyr_Ser-Thr"/>
    <property type="match status" value="1"/>
</dbReference>
<dbReference type="GO" id="GO:0005524">
    <property type="term" value="F:ATP binding"/>
    <property type="evidence" value="ECO:0007669"/>
    <property type="project" value="UniProtKB-KW"/>
</dbReference>
<dbReference type="InterPro" id="IPR039318">
    <property type="entry name" value="POMK"/>
</dbReference>
<name>E4XYB6_OIKDI</name>
<dbReference type="Gene3D" id="1.10.510.10">
    <property type="entry name" value="Transferase(Phosphotransferase) domain 1"/>
    <property type="match status" value="1"/>
</dbReference>
<comment type="catalytic activity">
    <reaction evidence="14">
        <text>3-O-[beta-D-GalNAc-(1-&gt;3)-beta-D-GlcNAc-(1-&gt;4)-alpha-D-Man]-L-Thr-[protein] + ATP = 3-O-[beta-D-GalNAc-(1-&gt;3)-beta-D-GlcNAc-(1-&gt;4)-(O-6-P-alpha-D-Man)]-Thr-[protein] + ADP + H(+)</text>
        <dbReference type="Rhea" id="RHEA:52616"/>
        <dbReference type="Rhea" id="RHEA-COMP:13308"/>
        <dbReference type="Rhea" id="RHEA-COMP:13309"/>
        <dbReference type="ChEBI" id="CHEBI:15378"/>
        <dbReference type="ChEBI" id="CHEBI:30616"/>
        <dbReference type="ChEBI" id="CHEBI:136709"/>
        <dbReference type="ChEBI" id="CHEBI:136710"/>
        <dbReference type="ChEBI" id="CHEBI:456216"/>
        <dbReference type="EC" id="2.7.1.183"/>
    </reaction>
</comment>
<dbReference type="PANTHER" id="PTHR22618:SF2">
    <property type="entry name" value="PROTEIN O-MANNOSE KINASE"/>
    <property type="match status" value="1"/>
</dbReference>
<dbReference type="PROSITE" id="PS50011">
    <property type="entry name" value="PROTEIN_KINASE_DOM"/>
    <property type="match status" value="1"/>
</dbReference>
<dbReference type="OrthoDB" id="4062651at2759"/>
<keyword evidence="11" id="KW-1133">Transmembrane helix</keyword>
<evidence type="ECO:0000256" key="6">
    <source>
        <dbReference type="ARBA" id="ARBA00022741"/>
    </source>
</evidence>
<evidence type="ECO:0000256" key="3">
    <source>
        <dbReference type="ARBA" id="ARBA00015906"/>
    </source>
</evidence>
<comment type="subcellular location">
    <subcellularLocation>
        <location evidence="1">Endoplasmic reticulum membrane</location>
        <topology evidence="1">Single-pass type II membrane protein</topology>
    </subcellularLocation>
</comment>
<reference evidence="18" key="1">
    <citation type="journal article" date="2010" name="Science">
        <title>Plasticity of animal genome architecture unmasked by rapid evolution of a pelagic tunicate.</title>
        <authorList>
            <person name="Denoeud F."/>
            <person name="Henriet S."/>
            <person name="Mungpakdee S."/>
            <person name="Aury J.M."/>
            <person name="Da Silva C."/>
            <person name="Brinkmann H."/>
            <person name="Mikhaleva J."/>
            <person name="Olsen L.C."/>
            <person name="Jubin C."/>
            <person name="Canestro C."/>
            <person name="Bouquet J.M."/>
            <person name="Danks G."/>
            <person name="Poulain J."/>
            <person name="Campsteijn C."/>
            <person name="Adamski M."/>
            <person name="Cross I."/>
            <person name="Yadetie F."/>
            <person name="Muffato M."/>
            <person name="Louis A."/>
            <person name="Butcher S."/>
            <person name="Tsagkogeorga G."/>
            <person name="Konrad A."/>
            <person name="Singh S."/>
            <person name="Jensen M.F."/>
            <person name="Cong E.H."/>
            <person name="Eikeseth-Otteraa H."/>
            <person name="Noel B."/>
            <person name="Anthouard V."/>
            <person name="Porcel B.M."/>
            <person name="Kachouri-Lafond R."/>
            <person name="Nishino A."/>
            <person name="Ugolini M."/>
            <person name="Chourrout P."/>
            <person name="Nishida H."/>
            <person name="Aasland R."/>
            <person name="Huzurbazar S."/>
            <person name="Westhof E."/>
            <person name="Delsuc F."/>
            <person name="Lehrach H."/>
            <person name="Reinhardt R."/>
            <person name="Weissenbach J."/>
            <person name="Roy S.W."/>
            <person name="Artiguenave F."/>
            <person name="Postlethwait J.H."/>
            <person name="Manak J.R."/>
            <person name="Thompson E.M."/>
            <person name="Jaillon O."/>
            <person name="Du Pasquier L."/>
            <person name="Boudinot P."/>
            <person name="Liberles D.A."/>
            <person name="Volff J.N."/>
            <person name="Philippe H."/>
            <person name="Lenhard B."/>
            <person name="Roest Crollius H."/>
            <person name="Wincker P."/>
            <person name="Chourrout D."/>
        </authorList>
    </citation>
    <scope>NUCLEOTIDE SEQUENCE [LARGE SCALE GENOMIC DNA]</scope>
</reference>
<evidence type="ECO:0000313" key="20">
    <source>
        <dbReference type="Proteomes" id="UP000001307"/>
    </source>
</evidence>
<feature type="domain" description="Protein kinase" evidence="17">
    <location>
        <begin position="41"/>
        <end position="300"/>
    </location>
</feature>
<accession>E4XYB6</accession>
<comment type="function">
    <text evidence="13">Protein O-mannose kinase that specifically mediates phosphorylation at the 6-position of an O-mannose of the trisaccharide (N-acetylgalactosamine (GalNAc)-beta-1,3-N-acetylglucosamine (GlcNAc)-beta-1,4-mannose) to generate phosphorylated O-mannosyl trisaccharide (N-acetylgalactosamine-beta-1,3-N-acetylglucosamine-beta-1,4-(phosphate-6-)mannose). Phosphorylated O-mannosyl trisaccharide is a carbohydrate structure present in alpha-dystroglycan (DAG1), which is required for binding laminin G-like domain-containing extracellular proteins with high affinity. Only shows kinase activity when the GalNAc-beta-3-GlcNAc-beta-terminus is linked to the 4-position of O-mannose, suggesting that this disaccharide serves as the substrate recognition motif.</text>
</comment>
<evidence type="ECO:0000256" key="16">
    <source>
        <dbReference type="ARBA" id="ARBA00030430"/>
    </source>
</evidence>
<evidence type="ECO:0000256" key="15">
    <source>
        <dbReference type="ARBA" id="ARBA00030304"/>
    </source>
</evidence>
<dbReference type="Proteomes" id="UP000011014">
    <property type="component" value="Unassembled WGS sequence"/>
</dbReference>
<dbReference type="InterPro" id="IPR000719">
    <property type="entry name" value="Prot_kinase_dom"/>
</dbReference>
<dbReference type="InterPro" id="IPR020635">
    <property type="entry name" value="Tyr_kinase_cat_dom"/>
</dbReference>
<protein>
    <recommendedName>
        <fullName evidence="3">Protein O-mannose kinase</fullName>
        <ecNumber evidence="2">2.7.1.183</ecNumber>
    </recommendedName>
    <alternativeName>
        <fullName evidence="16">Protein kinase-like protein SgK196</fullName>
    </alternativeName>
    <alternativeName>
        <fullName evidence="15">Sugen kinase 196</fullName>
    </alternativeName>
</protein>
<evidence type="ECO:0000256" key="13">
    <source>
        <dbReference type="ARBA" id="ARBA00025665"/>
    </source>
</evidence>
<dbReference type="GO" id="GO:0006493">
    <property type="term" value="P:protein O-linked glycosylation"/>
    <property type="evidence" value="ECO:0007669"/>
    <property type="project" value="InterPro"/>
</dbReference>
<sequence length="300" mass="33966">MKLSEILLLGKLIGACPEGEFKLSGMKECRPYLTCEDINDIKIRRKINSGMSKMVLHAKWKGHSLAYSIPNKNYPDRMGDFRHNASMLKKLQSKHVVKLVGQCEDALLTEFHEQGTLGDFVESSAVYKEMNLRERFKLAHRYLEILGFLHDSPAGTRVMCDTNMVKGTVKQYLVTKDNDVVVNDLDDLRLVENGEMEGKICGHAEFLFSRPDILGENFLAPEQRPSKTRRTISDMPILNEKIDIYKVPAITAYLLGDAEGHNDIMDLLAPIHQACLRENPSKRPSAGLIQKAYSKVLSRF</sequence>
<dbReference type="PANTHER" id="PTHR22618">
    <property type="entry name" value="PROTEIN O-MANNOSE KINASE"/>
    <property type="match status" value="1"/>
</dbReference>
<keyword evidence="9" id="KW-0067">ATP-binding</keyword>
<dbReference type="InterPro" id="IPR001245">
    <property type="entry name" value="Ser-Thr/Tyr_kinase_cat_dom"/>
</dbReference>
<organism evidence="18">
    <name type="scientific">Oikopleura dioica</name>
    <name type="common">Tunicate</name>
    <dbReference type="NCBI Taxonomy" id="34765"/>
    <lineage>
        <taxon>Eukaryota</taxon>
        <taxon>Metazoa</taxon>
        <taxon>Chordata</taxon>
        <taxon>Tunicata</taxon>
        <taxon>Appendicularia</taxon>
        <taxon>Copelata</taxon>
        <taxon>Oikopleuridae</taxon>
        <taxon>Oikopleura</taxon>
    </lineage>
</organism>
<evidence type="ECO:0000256" key="14">
    <source>
        <dbReference type="ARBA" id="ARBA00029343"/>
    </source>
</evidence>
<evidence type="ECO:0000313" key="18">
    <source>
        <dbReference type="EMBL" id="CBY14644.1"/>
    </source>
</evidence>
<evidence type="ECO:0000256" key="2">
    <source>
        <dbReference type="ARBA" id="ARBA00011932"/>
    </source>
</evidence>
<keyword evidence="6" id="KW-0547">Nucleotide-binding</keyword>
<keyword evidence="10" id="KW-0735">Signal-anchor</keyword>
<evidence type="ECO:0000256" key="9">
    <source>
        <dbReference type="ARBA" id="ARBA00022840"/>
    </source>
</evidence>